<accession>A0ABQ9EDH6</accession>
<evidence type="ECO:0000313" key="1">
    <source>
        <dbReference type="EMBL" id="KAJ8301617.1"/>
    </source>
</evidence>
<reference evidence="1 2" key="1">
    <citation type="submission" date="2022-12" db="EMBL/GenBank/DDBJ databases">
        <title>Chromosome-level genome of Tegillarca granosa.</title>
        <authorList>
            <person name="Kim J."/>
        </authorList>
    </citation>
    <scope>NUCLEOTIDE SEQUENCE [LARGE SCALE GENOMIC DNA]</scope>
    <source>
        <strain evidence="1">Teg-2019</strain>
        <tissue evidence="1">Adductor muscle</tissue>
    </source>
</reference>
<evidence type="ECO:0000313" key="2">
    <source>
        <dbReference type="Proteomes" id="UP001217089"/>
    </source>
</evidence>
<dbReference type="EMBL" id="JARBDR010000918">
    <property type="protein sequence ID" value="KAJ8301617.1"/>
    <property type="molecule type" value="Genomic_DNA"/>
</dbReference>
<sequence length="171" mass="20002">MVLSKLQNQMTLLNSFCISYDDLKNTSNDPDSLNEIKRKQNERESLINVTNACFHFFTKLECLCREKVTHLSLSEQRKKLFNHVKEELLKDSNLFNCWLKEFSQPNVGEDPSGEGDEIENIVSSMTEICENCIDLFNFVVNLFLKVSFSQFRRDYLAFLKKEKGKALRKKD</sequence>
<protein>
    <submittedName>
        <fullName evidence="1">Uncharacterized protein</fullName>
    </submittedName>
</protein>
<gene>
    <name evidence="1" type="ORF">KUTeg_020604</name>
</gene>
<name>A0ABQ9EDH6_TEGGR</name>
<comment type="caution">
    <text evidence="1">The sequence shown here is derived from an EMBL/GenBank/DDBJ whole genome shotgun (WGS) entry which is preliminary data.</text>
</comment>
<organism evidence="1 2">
    <name type="scientific">Tegillarca granosa</name>
    <name type="common">Malaysian cockle</name>
    <name type="synonym">Anadara granosa</name>
    <dbReference type="NCBI Taxonomy" id="220873"/>
    <lineage>
        <taxon>Eukaryota</taxon>
        <taxon>Metazoa</taxon>
        <taxon>Spiralia</taxon>
        <taxon>Lophotrochozoa</taxon>
        <taxon>Mollusca</taxon>
        <taxon>Bivalvia</taxon>
        <taxon>Autobranchia</taxon>
        <taxon>Pteriomorphia</taxon>
        <taxon>Arcoida</taxon>
        <taxon>Arcoidea</taxon>
        <taxon>Arcidae</taxon>
        <taxon>Tegillarca</taxon>
    </lineage>
</organism>
<proteinExistence type="predicted"/>
<dbReference type="Proteomes" id="UP001217089">
    <property type="component" value="Unassembled WGS sequence"/>
</dbReference>
<keyword evidence="2" id="KW-1185">Reference proteome</keyword>